<dbReference type="InterPro" id="IPR029044">
    <property type="entry name" value="Nucleotide-diphossugar_trans"/>
</dbReference>
<accession>A0AAV7CGD6</accession>
<sequence>MSSLAKDLSQAMSGGGMSQFQEAIRQELEEAMKMDLEKILSTAPESELEHTKKDLAGFQKLFHRFLQEKGPSVDWGKIQRPPEDSVSYYIMLLITVQWYKQRGPGGCIC</sequence>
<protein>
    <recommendedName>
        <fullName evidence="3">UTP--glucose-1-phosphate uridylyltransferase</fullName>
    </recommendedName>
</protein>
<dbReference type="AlphaFoldDB" id="A0AAV7CGD6"/>
<evidence type="ECO:0000313" key="1">
    <source>
        <dbReference type="EMBL" id="KAG8584109.1"/>
    </source>
</evidence>
<gene>
    <name evidence="1" type="ORF">GDO81_008686</name>
</gene>
<dbReference type="Proteomes" id="UP000824782">
    <property type="component" value="Unassembled WGS sequence"/>
</dbReference>
<proteinExistence type="predicted"/>
<name>A0AAV7CGD6_ENGPU</name>
<organism evidence="1 2">
    <name type="scientific">Engystomops pustulosus</name>
    <name type="common">Tungara frog</name>
    <name type="synonym">Physalaemus pustulosus</name>
    <dbReference type="NCBI Taxonomy" id="76066"/>
    <lineage>
        <taxon>Eukaryota</taxon>
        <taxon>Metazoa</taxon>
        <taxon>Chordata</taxon>
        <taxon>Craniata</taxon>
        <taxon>Vertebrata</taxon>
        <taxon>Euteleostomi</taxon>
        <taxon>Amphibia</taxon>
        <taxon>Batrachia</taxon>
        <taxon>Anura</taxon>
        <taxon>Neobatrachia</taxon>
        <taxon>Hyloidea</taxon>
        <taxon>Leptodactylidae</taxon>
        <taxon>Leiuperinae</taxon>
        <taxon>Engystomops</taxon>
    </lineage>
</organism>
<comment type="caution">
    <text evidence="1">The sequence shown here is derived from an EMBL/GenBank/DDBJ whole genome shotgun (WGS) entry which is preliminary data.</text>
</comment>
<reference evidence="1" key="1">
    <citation type="thesis" date="2020" institute="ProQuest LLC" country="789 East Eisenhower Parkway, Ann Arbor, MI, USA">
        <title>Comparative Genomics and Chromosome Evolution.</title>
        <authorList>
            <person name="Mudd A.B."/>
        </authorList>
    </citation>
    <scope>NUCLEOTIDE SEQUENCE</scope>
    <source>
        <strain evidence="1">237g6f4</strain>
        <tissue evidence="1">Blood</tissue>
    </source>
</reference>
<evidence type="ECO:0008006" key="3">
    <source>
        <dbReference type="Google" id="ProtNLM"/>
    </source>
</evidence>
<keyword evidence="2" id="KW-1185">Reference proteome</keyword>
<dbReference type="Gene3D" id="3.90.550.10">
    <property type="entry name" value="Spore Coat Polysaccharide Biosynthesis Protein SpsA, Chain A"/>
    <property type="match status" value="1"/>
</dbReference>
<dbReference type="EMBL" id="WNYA01000003">
    <property type="protein sequence ID" value="KAG8584109.1"/>
    <property type="molecule type" value="Genomic_DNA"/>
</dbReference>
<evidence type="ECO:0000313" key="2">
    <source>
        <dbReference type="Proteomes" id="UP000824782"/>
    </source>
</evidence>